<keyword evidence="2 4" id="KW-0032">Aminotransferase</keyword>
<dbReference type="GO" id="GO:0030170">
    <property type="term" value="F:pyridoxal phosphate binding"/>
    <property type="evidence" value="ECO:0007669"/>
    <property type="project" value="InterPro"/>
</dbReference>
<comment type="similarity">
    <text evidence="4">Belongs to the class-I pyridoxal-phosphate-dependent aminotransferase family.</text>
</comment>
<dbReference type="SUPFAM" id="SSF53383">
    <property type="entry name" value="PLP-dependent transferases"/>
    <property type="match status" value="1"/>
</dbReference>
<dbReference type="AlphaFoldDB" id="A0A3D5Q951"/>
<dbReference type="PANTHER" id="PTHR42832">
    <property type="entry name" value="AMINO ACID AMINOTRANSFERASE"/>
    <property type="match status" value="1"/>
</dbReference>
<sequence length="409" mass="46254">MSEFMQNMIAERLGGNMFGKDTKIYKFEKIKRAKKAAMEKDPSAELIDMGVGEPDDKAPAEIADILKEEVDKKENRFYSDNGIQEFKDVAADYMKKRFNVDIDPVSEVNHSIGSKPGLAMIPFTLINPGDISLMTVPGYPVTGSLTKYLGGDIYTLPLTKENDFLPDLEAIPEDIRKKAKLLYLNYPNNPTGAVAGKDFFEKVVKFAKENNIAVVHDAAYIELTYGEKQPSFLSVEGAKDVGIEIHSLSKSFNMTGWRLAFVCGNETLVKAFATVKDNYDSGQFIPIQKAGAYALQHPELIDKTREKYKRRLSKLSEILSDMGFYVNQPKGTFYLYFEIPKGTKSGKKFNNAEEFCDFMIREKYISSVPWDDAGNFLRFSATFEAQSLDEEERIIGEIKKRLSEEDFIF</sequence>
<dbReference type="Pfam" id="PF00155">
    <property type="entry name" value="Aminotran_1_2"/>
    <property type="match status" value="1"/>
</dbReference>
<proteinExistence type="inferred from homology"/>
<evidence type="ECO:0000256" key="2">
    <source>
        <dbReference type="ARBA" id="ARBA00022576"/>
    </source>
</evidence>
<dbReference type="InterPro" id="IPR004839">
    <property type="entry name" value="Aminotransferase_I/II_large"/>
</dbReference>
<name>A0A3D5Q951_FLESI</name>
<dbReference type="EC" id="2.6.1.-" evidence="4"/>
<protein>
    <recommendedName>
        <fullName evidence="4">Aminotransferase</fullName>
        <ecNumber evidence="4">2.6.1.-</ecNumber>
    </recommendedName>
</protein>
<dbReference type="InterPro" id="IPR050881">
    <property type="entry name" value="LL-DAP_aminotransferase"/>
</dbReference>
<accession>A0A3D5Q951</accession>
<feature type="domain" description="Aminotransferase class I/classII large" evidence="5">
    <location>
        <begin position="45"/>
        <end position="381"/>
    </location>
</feature>
<evidence type="ECO:0000256" key="1">
    <source>
        <dbReference type="ARBA" id="ARBA00001933"/>
    </source>
</evidence>
<gene>
    <name evidence="6" type="ORF">DHM44_01060</name>
</gene>
<dbReference type="Gene3D" id="3.40.640.10">
    <property type="entry name" value="Type I PLP-dependent aspartate aminotransferase-like (Major domain)"/>
    <property type="match status" value="1"/>
</dbReference>
<comment type="caution">
    <text evidence="6">The sequence shown here is derived from an EMBL/GenBank/DDBJ whole genome shotgun (WGS) entry which is preliminary data.</text>
</comment>
<dbReference type="InterPro" id="IPR015424">
    <property type="entry name" value="PyrdxlP-dep_Trfase"/>
</dbReference>
<reference evidence="6 7" key="1">
    <citation type="journal article" date="2018" name="Nat. Biotechnol.">
        <title>A standardized bacterial taxonomy based on genome phylogeny substantially revises the tree of life.</title>
        <authorList>
            <person name="Parks D.H."/>
            <person name="Chuvochina M."/>
            <person name="Waite D.W."/>
            <person name="Rinke C."/>
            <person name="Skarshewski A."/>
            <person name="Chaumeil P.A."/>
            <person name="Hugenholtz P."/>
        </authorList>
    </citation>
    <scope>NUCLEOTIDE SEQUENCE [LARGE SCALE GENOMIC DNA]</scope>
    <source>
        <strain evidence="6">UBA8672</strain>
    </source>
</reference>
<evidence type="ECO:0000259" key="5">
    <source>
        <dbReference type="Pfam" id="PF00155"/>
    </source>
</evidence>
<dbReference type="Proteomes" id="UP000262325">
    <property type="component" value="Unassembled WGS sequence"/>
</dbReference>
<organism evidence="6 7">
    <name type="scientific">Flexistipes sinusarabici</name>
    <dbReference type="NCBI Taxonomy" id="2352"/>
    <lineage>
        <taxon>Bacteria</taxon>
        <taxon>Pseudomonadati</taxon>
        <taxon>Deferribacterota</taxon>
        <taxon>Deferribacteres</taxon>
        <taxon>Deferribacterales</taxon>
        <taxon>Flexistipitaceae</taxon>
        <taxon>Flexistipes</taxon>
    </lineage>
</organism>
<dbReference type="Gene3D" id="3.90.1150.10">
    <property type="entry name" value="Aspartate Aminotransferase, domain 1"/>
    <property type="match status" value="1"/>
</dbReference>
<comment type="cofactor">
    <cofactor evidence="1 4">
        <name>pyridoxal 5'-phosphate</name>
        <dbReference type="ChEBI" id="CHEBI:597326"/>
    </cofactor>
</comment>
<dbReference type="EMBL" id="DPPF01000022">
    <property type="protein sequence ID" value="HCW92253.1"/>
    <property type="molecule type" value="Genomic_DNA"/>
</dbReference>
<dbReference type="PROSITE" id="PS00105">
    <property type="entry name" value="AA_TRANSFER_CLASS_1"/>
    <property type="match status" value="1"/>
</dbReference>
<evidence type="ECO:0000313" key="6">
    <source>
        <dbReference type="EMBL" id="HCW92253.1"/>
    </source>
</evidence>
<evidence type="ECO:0000313" key="7">
    <source>
        <dbReference type="Proteomes" id="UP000262325"/>
    </source>
</evidence>
<dbReference type="PANTHER" id="PTHR42832:SF3">
    <property type="entry name" value="L-GLUTAMINE--4-(METHYLSULFANYL)-2-OXOBUTANOATE AMINOTRANSFERASE"/>
    <property type="match status" value="1"/>
</dbReference>
<dbReference type="InterPro" id="IPR004838">
    <property type="entry name" value="NHTrfase_class1_PyrdxlP-BS"/>
</dbReference>
<keyword evidence="3 4" id="KW-0808">Transferase</keyword>
<dbReference type="InterPro" id="IPR015422">
    <property type="entry name" value="PyrdxlP-dep_Trfase_small"/>
</dbReference>
<dbReference type="NCBIfam" id="NF004937">
    <property type="entry name" value="PRK06290.1"/>
    <property type="match status" value="1"/>
</dbReference>
<evidence type="ECO:0000256" key="4">
    <source>
        <dbReference type="RuleBase" id="RU000481"/>
    </source>
</evidence>
<evidence type="ECO:0000256" key="3">
    <source>
        <dbReference type="ARBA" id="ARBA00022679"/>
    </source>
</evidence>
<dbReference type="CDD" id="cd00609">
    <property type="entry name" value="AAT_like"/>
    <property type="match status" value="1"/>
</dbReference>
<dbReference type="InterPro" id="IPR015421">
    <property type="entry name" value="PyrdxlP-dep_Trfase_major"/>
</dbReference>
<dbReference type="GO" id="GO:0008483">
    <property type="term" value="F:transaminase activity"/>
    <property type="evidence" value="ECO:0007669"/>
    <property type="project" value="UniProtKB-KW"/>
</dbReference>